<evidence type="ECO:0000313" key="2">
    <source>
        <dbReference type="EMBL" id="MXP37578.1"/>
    </source>
</evidence>
<accession>A0A6I4UGI6</accession>
<comment type="caution">
    <text evidence="2">The sequence shown here is derived from an EMBL/GenBank/DDBJ whole genome shotgun (WGS) entry which is preliminary data.</text>
</comment>
<keyword evidence="4" id="KW-1185">Reference proteome</keyword>
<name>A0A6I4UGI6_9SPHN</name>
<dbReference type="EMBL" id="WTYB01000001">
    <property type="protein sequence ID" value="MXP37578.1"/>
    <property type="molecule type" value="Genomic_DNA"/>
</dbReference>
<dbReference type="EMBL" id="JACICE010000001">
    <property type="protein sequence ID" value="MBB3774780.1"/>
    <property type="molecule type" value="Genomic_DNA"/>
</dbReference>
<dbReference type="RefSeq" id="WP_160759703.1">
    <property type="nucleotide sequence ID" value="NZ_BAAADZ010000002.1"/>
</dbReference>
<sequence length="46" mass="4929">MTSLGDRIVTAIWYLASGALWVTAAKYDAFGDNWLIAALVIAALQS</sequence>
<protein>
    <submittedName>
        <fullName evidence="2">Uncharacterized protein</fullName>
    </submittedName>
</protein>
<reference evidence="1 4" key="2">
    <citation type="submission" date="2020-08" db="EMBL/GenBank/DDBJ databases">
        <title>Genomic Encyclopedia of Type Strains, Phase IV (KMG-IV): sequencing the most valuable type-strain genomes for metagenomic binning, comparative biology and taxonomic classification.</title>
        <authorList>
            <person name="Goeker M."/>
        </authorList>
    </citation>
    <scope>NUCLEOTIDE SEQUENCE [LARGE SCALE GENOMIC DNA]</scope>
    <source>
        <strain evidence="1 4">DSM 8510</strain>
    </source>
</reference>
<reference evidence="2 3" key="1">
    <citation type="submission" date="2019-12" db="EMBL/GenBank/DDBJ databases">
        <title>Genomic-based taxomic classification of the family Erythrobacteraceae.</title>
        <authorList>
            <person name="Xu L."/>
        </authorList>
    </citation>
    <scope>NUCLEOTIDE SEQUENCE [LARGE SCALE GENOMIC DNA]</scope>
    <source>
        <strain evidence="2 3">JCM 10282</strain>
    </source>
</reference>
<dbReference type="Proteomes" id="UP000430021">
    <property type="component" value="Unassembled WGS sequence"/>
</dbReference>
<dbReference type="AlphaFoldDB" id="A0A6I4UGI6"/>
<evidence type="ECO:0000313" key="3">
    <source>
        <dbReference type="Proteomes" id="UP000430021"/>
    </source>
</evidence>
<evidence type="ECO:0000313" key="1">
    <source>
        <dbReference type="EMBL" id="MBB3774780.1"/>
    </source>
</evidence>
<evidence type="ECO:0000313" key="4">
    <source>
        <dbReference type="Proteomes" id="UP000548685"/>
    </source>
</evidence>
<gene>
    <name evidence="1" type="ORF">FHS52_000723</name>
    <name evidence="2" type="ORF">GRI59_02975</name>
</gene>
<organism evidence="2 3">
    <name type="scientific">Erythrobacter ramosus</name>
    <dbReference type="NCBI Taxonomy" id="35811"/>
    <lineage>
        <taxon>Bacteria</taxon>
        <taxon>Pseudomonadati</taxon>
        <taxon>Pseudomonadota</taxon>
        <taxon>Alphaproteobacteria</taxon>
        <taxon>Sphingomonadales</taxon>
        <taxon>Erythrobacteraceae</taxon>
        <taxon>Erythrobacter/Porphyrobacter group</taxon>
        <taxon>Erythrobacter</taxon>
    </lineage>
</organism>
<proteinExistence type="predicted"/>
<dbReference type="Proteomes" id="UP000548685">
    <property type="component" value="Unassembled WGS sequence"/>
</dbReference>